<name>A0A1T4PU81_9HYPH</name>
<reference evidence="3 4" key="1">
    <citation type="submission" date="2017-02" db="EMBL/GenBank/DDBJ databases">
        <authorList>
            <person name="Peterson S.W."/>
        </authorList>
    </citation>
    <scope>NUCLEOTIDE SEQUENCE [LARGE SCALE GENOMIC DNA]</scope>
    <source>
        <strain evidence="3 4">USBA 369</strain>
    </source>
</reference>
<keyword evidence="4" id="KW-1185">Reference proteome</keyword>
<dbReference type="Proteomes" id="UP000190135">
    <property type="component" value="Unassembled WGS sequence"/>
</dbReference>
<feature type="region of interest" description="Disordered" evidence="1">
    <location>
        <begin position="152"/>
        <end position="180"/>
    </location>
</feature>
<accession>A0A1T4PU81</accession>
<keyword evidence="2" id="KW-0732">Signal</keyword>
<evidence type="ECO:0000313" key="3">
    <source>
        <dbReference type="EMBL" id="SJZ94831.1"/>
    </source>
</evidence>
<feature type="chain" id="PRO_5013227706" evidence="2">
    <location>
        <begin position="22"/>
        <end position="180"/>
    </location>
</feature>
<feature type="compositionally biased region" description="Basic and acidic residues" evidence="1">
    <location>
        <begin position="22"/>
        <end position="40"/>
    </location>
</feature>
<organism evidence="3 4">
    <name type="scientific">Consotaella salsifontis</name>
    <dbReference type="NCBI Taxonomy" id="1365950"/>
    <lineage>
        <taxon>Bacteria</taxon>
        <taxon>Pseudomonadati</taxon>
        <taxon>Pseudomonadota</taxon>
        <taxon>Alphaproteobacteria</taxon>
        <taxon>Hyphomicrobiales</taxon>
        <taxon>Aurantimonadaceae</taxon>
        <taxon>Consotaella</taxon>
    </lineage>
</organism>
<feature type="compositionally biased region" description="Basic and acidic residues" evidence="1">
    <location>
        <begin position="48"/>
        <end position="111"/>
    </location>
</feature>
<feature type="compositionally biased region" description="Basic and acidic residues" evidence="1">
    <location>
        <begin position="171"/>
        <end position="180"/>
    </location>
</feature>
<feature type="signal peptide" evidence="2">
    <location>
        <begin position="1"/>
        <end position="21"/>
    </location>
</feature>
<evidence type="ECO:0000313" key="4">
    <source>
        <dbReference type="Proteomes" id="UP000190135"/>
    </source>
</evidence>
<gene>
    <name evidence="3" type="ORF">SAMN05428963_104150</name>
</gene>
<evidence type="ECO:0000256" key="2">
    <source>
        <dbReference type="SAM" id="SignalP"/>
    </source>
</evidence>
<dbReference type="EMBL" id="FUXL01000004">
    <property type="protein sequence ID" value="SJZ94831.1"/>
    <property type="molecule type" value="Genomic_DNA"/>
</dbReference>
<feature type="region of interest" description="Disordered" evidence="1">
    <location>
        <begin position="21"/>
        <end position="111"/>
    </location>
</feature>
<protein>
    <submittedName>
        <fullName evidence="3">Uncharacterized protein</fullName>
    </submittedName>
</protein>
<dbReference type="AlphaFoldDB" id="A0A1T4PU81"/>
<proteinExistence type="predicted"/>
<sequence length="180" mass="21672">MTMKRMAAALALVLLAAPAWARDARGPLDVPDRPAEEILPRRAPAATSDHERPRDRRDRRSDDWSWRGDERDRGSDWDGRGPWDDDRPDWRDDRHDRRGDRHDRWGDHRDRWDRRHDHDREEWQRRMRQLPRPSDLTGDWREDRRHYGPYVYGPWGAQPIEPPGGFAPGYDFRRDGRPMR</sequence>
<evidence type="ECO:0000256" key="1">
    <source>
        <dbReference type="SAM" id="MobiDB-lite"/>
    </source>
</evidence>